<organism evidence="1 2">
    <name type="scientific">Persea americana</name>
    <name type="common">Avocado</name>
    <dbReference type="NCBI Taxonomy" id="3435"/>
    <lineage>
        <taxon>Eukaryota</taxon>
        <taxon>Viridiplantae</taxon>
        <taxon>Streptophyta</taxon>
        <taxon>Embryophyta</taxon>
        <taxon>Tracheophyta</taxon>
        <taxon>Spermatophyta</taxon>
        <taxon>Magnoliopsida</taxon>
        <taxon>Magnoliidae</taxon>
        <taxon>Laurales</taxon>
        <taxon>Lauraceae</taxon>
        <taxon>Persea</taxon>
    </lineage>
</organism>
<dbReference type="EMBL" id="CM056818">
    <property type="protein sequence ID" value="KAJ8622338.1"/>
    <property type="molecule type" value="Genomic_DNA"/>
</dbReference>
<name>A0ACC2KMQ8_PERAE</name>
<sequence length="320" mass="34183">MATSSYVVPSSGFDAPILISNIGSMLSIKLENCNYLLWKSQFLPVLCANNLEGFVDGSPVCPSVFLLNSKGKTTSEINPHFSQWIQQDQNVLRVTRTPLLSPLATIPLSVVVVSALALAHGAMVEAEVKVEETMAEVEDRTIGKIHFRGLTKNGLYPFPVSAYASPSLNYKGYKCIDLATRRVYLSRHVVCDESSFPFHTPLASSPSPDPPFTLLMFRWLTSLDSILGPYIAPASSLSSPIAPSSPSLPVYGSSNFGSPISPAQPLPSSPSLIVFEATSHDLSPASTTAISSATPLPSTTSIPCPPSAFSSLHPMVTLSK</sequence>
<accession>A0ACC2KMQ8</accession>
<gene>
    <name evidence="1" type="ORF">MRB53_030867</name>
</gene>
<evidence type="ECO:0000313" key="2">
    <source>
        <dbReference type="Proteomes" id="UP001234297"/>
    </source>
</evidence>
<comment type="caution">
    <text evidence="1">The sequence shown here is derived from an EMBL/GenBank/DDBJ whole genome shotgun (WGS) entry which is preliminary data.</text>
</comment>
<keyword evidence="2" id="KW-1185">Reference proteome</keyword>
<dbReference type="Proteomes" id="UP001234297">
    <property type="component" value="Chromosome 10"/>
</dbReference>
<proteinExistence type="predicted"/>
<reference evidence="1 2" key="1">
    <citation type="journal article" date="2022" name="Hortic Res">
        <title>A haplotype resolved chromosomal level avocado genome allows analysis of novel avocado genes.</title>
        <authorList>
            <person name="Nath O."/>
            <person name="Fletcher S.J."/>
            <person name="Hayward A."/>
            <person name="Shaw L.M."/>
            <person name="Masouleh A.K."/>
            <person name="Furtado A."/>
            <person name="Henry R.J."/>
            <person name="Mitter N."/>
        </authorList>
    </citation>
    <scope>NUCLEOTIDE SEQUENCE [LARGE SCALE GENOMIC DNA]</scope>
    <source>
        <strain evidence="2">cv. Hass</strain>
    </source>
</reference>
<protein>
    <submittedName>
        <fullName evidence="1">Uncharacterized protein</fullName>
    </submittedName>
</protein>
<evidence type="ECO:0000313" key="1">
    <source>
        <dbReference type="EMBL" id="KAJ8622338.1"/>
    </source>
</evidence>